<organism evidence="1 2">
    <name type="scientific">Ureibacillus suwonensis</name>
    <dbReference type="NCBI Taxonomy" id="313007"/>
    <lineage>
        <taxon>Bacteria</taxon>
        <taxon>Bacillati</taxon>
        <taxon>Bacillota</taxon>
        <taxon>Bacilli</taxon>
        <taxon>Bacillales</taxon>
        <taxon>Caryophanaceae</taxon>
        <taxon>Ureibacillus</taxon>
    </lineage>
</organism>
<keyword evidence="2" id="KW-1185">Reference proteome</keyword>
<proteinExistence type="predicted"/>
<sequence>MKEEKLIHFQQYKYAKLIDELREYPDSIEYILVHDYENRFDFQRTECVQMGDCFAQLIKVGKSYQLVSLIFFKSDWTVKQILKFLSSHRIEIFQRASGPLYIQNAHKIIDSKLFRGRPLVLFQIGKKSIVVEPNLLQEVTEFYEQYNKISHTGLAEKMLKDFSFD</sequence>
<dbReference type="Proteomes" id="UP001595978">
    <property type="component" value="Unassembled WGS sequence"/>
</dbReference>
<evidence type="ECO:0000313" key="1">
    <source>
        <dbReference type="EMBL" id="MFC5542238.1"/>
    </source>
</evidence>
<comment type="caution">
    <text evidence="1">The sequence shown here is derived from an EMBL/GenBank/DDBJ whole genome shotgun (WGS) entry which is preliminary data.</text>
</comment>
<name>A0ABW0RCD8_9BACL</name>
<dbReference type="EMBL" id="JBHSNQ010000082">
    <property type="protein sequence ID" value="MFC5542238.1"/>
    <property type="molecule type" value="Genomic_DNA"/>
</dbReference>
<reference evidence="2" key="1">
    <citation type="journal article" date="2019" name="Int. J. Syst. Evol. Microbiol.">
        <title>The Global Catalogue of Microorganisms (GCM) 10K type strain sequencing project: providing services to taxonomists for standard genome sequencing and annotation.</title>
        <authorList>
            <consortium name="The Broad Institute Genomics Platform"/>
            <consortium name="The Broad Institute Genome Sequencing Center for Infectious Disease"/>
            <person name="Wu L."/>
            <person name="Ma J."/>
        </authorList>
    </citation>
    <scope>NUCLEOTIDE SEQUENCE [LARGE SCALE GENOMIC DNA]</scope>
    <source>
        <strain evidence="2">CCUG 56331</strain>
    </source>
</reference>
<evidence type="ECO:0000313" key="2">
    <source>
        <dbReference type="Proteomes" id="UP001595978"/>
    </source>
</evidence>
<accession>A0ABW0RCD8</accession>
<gene>
    <name evidence="1" type="ORF">ACFPOH_10715</name>
</gene>
<protein>
    <submittedName>
        <fullName evidence="1">Uncharacterized protein</fullName>
    </submittedName>
</protein>
<dbReference type="RefSeq" id="WP_342469050.1">
    <property type="nucleotide sequence ID" value="NZ_JBHSNQ010000082.1"/>
</dbReference>